<feature type="domain" description="Outer membrane protein beta-barrel" evidence="2">
    <location>
        <begin position="459"/>
        <end position="925"/>
    </location>
</feature>
<accession>A0A1S1Z1P2</accession>
<dbReference type="InterPro" id="IPR008969">
    <property type="entry name" value="CarboxyPept-like_regulatory"/>
</dbReference>
<proteinExistence type="predicted"/>
<dbReference type="InterPro" id="IPR041700">
    <property type="entry name" value="OMP_b-brl_3"/>
</dbReference>
<organism evidence="3 4">
    <name type="scientific">Flammeovirga pacifica</name>
    <dbReference type="NCBI Taxonomy" id="915059"/>
    <lineage>
        <taxon>Bacteria</taxon>
        <taxon>Pseudomonadati</taxon>
        <taxon>Bacteroidota</taxon>
        <taxon>Cytophagia</taxon>
        <taxon>Cytophagales</taxon>
        <taxon>Flammeovirgaceae</taxon>
        <taxon>Flammeovirga</taxon>
    </lineage>
</organism>
<feature type="region of interest" description="Disordered" evidence="1">
    <location>
        <begin position="930"/>
        <end position="949"/>
    </location>
</feature>
<reference evidence="3 4" key="1">
    <citation type="journal article" date="2012" name="Int. J. Syst. Evol. Microbiol.">
        <title>Flammeovirga pacifica sp. nov., isolated from deep-sea sediment.</title>
        <authorList>
            <person name="Xu H."/>
            <person name="Fu Y."/>
            <person name="Yang N."/>
            <person name="Ding Z."/>
            <person name="Lai Q."/>
            <person name="Zeng R."/>
        </authorList>
    </citation>
    <scope>NUCLEOTIDE SEQUENCE [LARGE SCALE GENOMIC DNA]</scope>
    <source>
        <strain evidence="4">DSM 24597 / LMG 26175 / WPAGA1</strain>
    </source>
</reference>
<comment type="caution">
    <text evidence="3">The sequence shown here is derived from an EMBL/GenBank/DDBJ whole genome shotgun (WGS) entry which is preliminary data.</text>
</comment>
<gene>
    <name evidence="3" type="ORF">NH26_12975</name>
</gene>
<keyword evidence="4" id="KW-1185">Reference proteome</keyword>
<evidence type="ECO:0000256" key="1">
    <source>
        <dbReference type="SAM" id="MobiDB-lite"/>
    </source>
</evidence>
<evidence type="ECO:0000313" key="3">
    <source>
        <dbReference type="EMBL" id="OHX67186.1"/>
    </source>
</evidence>
<dbReference type="EMBL" id="JRYR02000001">
    <property type="protein sequence ID" value="OHX67186.1"/>
    <property type="molecule type" value="Genomic_DNA"/>
</dbReference>
<dbReference type="STRING" id="915059.NH26_12975"/>
<dbReference type="SUPFAM" id="SSF49464">
    <property type="entry name" value="Carboxypeptidase regulatory domain-like"/>
    <property type="match status" value="1"/>
</dbReference>
<dbReference type="AlphaFoldDB" id="A0A1S1Z1P2"/>
<evidence type="ECO:0000259" key="2">
    <source>
        <dbReference type="Pfam" id="PF14905"/>
    </source>
</evidence>
<dbReference type="Gene3D" id="2.60.40.1120">
    <property type="entry name" value="Carboxypeptidase-like, regulatory domain"/>
    <property type="match status" value="1"/>
</dbReference>
<dbReference type="Proteomes" id="UP000179797">
    <property type="component" value="Unassembled WGS sequence"/>
</dbReference>
<protein>
    <recommendedName>
        <fullName evidence="2">Outer membrane protein beta-barrel domain-containing protein</fullName>
    </recommendedName>
</protein>
<evidence type="ECO:0000313" key="4">
    <source>
        <dbReference type="Proteomes" id="UP000179797"/>
    </source>
</evidence>
<dbReference type="Pfam" id="PF13715">
    <property type="entry name" value="CarbopepD_reg_2"/>
    <property type="match status" value="1"/>
</dbReference>
<dbReference type="SUPFAM" id="SSF56935">
    <property type="entry name" value="Porins"/>
    <property type="match status" value="1"/>
</dbReference>
<dbReference type="Pfam" id="PF14905">
    <property type="entry name" value="OMP_b-brl_3"/>
    <property type="match status" value="1"/>
</dbReference>
<name>A0A1S1Z1P2_FLAPC</name>
<feature type="region of interest" description="Disordered" evidence="1">
    <location>
        <begin position="294"/>
        <end position="321"/>
    </location>
</feature>
<sequence>MYSIKGSKRANDQKNYQMKTSIILLFLIISSSVWAQTIPLKGKISAKGSHESLVNALITVKDADHKYQVLSDLDGNFKMNIKKKGKYTLEAMYLGYNNLSQDLIISDENGHQIHLELTPMFTELNEVEVVADVPIVIKEDTIQISSSNYKTHEDATAGDLVTKMPGIDKDNDGNITAEGETVSKVLVDGKEFFGNDPSTAMSNLPADMIDYVQIIDEKSDQAQFTGFDDGERSKTINFVTKKDAKYAYFGKAEAGYGSDERYSAGGNLNIFKGDQRLSFIGMSNNVNQQGFMSDNLSSGSSRMRRGRGRQGGGNSGMDMSTNSNGVNTTHMLGTNYIDSWGEKWDVNASYSYKVINNETDQVSTTEYIVSENSNQIVDELLDMDSHKENHNFNIRLDYEASPKTTIRIRPVIKLENGDANTYSLSNTSLKGGDDLNSSMQSNFTSTNSADINNSFLLRHKLNDNGRTIALNWKVYYHNDETFENALTNINYYGQNAENDSTAQKILGDTEKFRTSANLIFTERLAKNLQLKLNYFQSWEQQKSDRKTYDILDPSAEDGIFLEDLSNTFTSHQNIYRPEAGLMYKKGKINITTDLKYQYSTLFNESEYPQQSNTETTFGYLLPSVHINYTFARTKRMRLSYQKNVSLPSVTNLQTVVDFSDPLNVSTGNPYLEGEENHVLRLNYRNFNISKKQMFFVNLSATQTDNKISNYTIIAESDTVINNVPLKNGSSYTAPINLDGYLTARGVMVFGTPINPLKTNVAFTTTGGYTRNVGITNDITSYTFDKSLGQGVKFASNISENVDFNISTQFTYHWINNDQNTTLNGNYLHNNLRASLTVEPIQRLVFNTSFIGNIYTGDDNLIQDNIYKWNAAVAYKLFQKRQGEIRFTVSDILNQNRGITRSVTENYIQTSTYNIVPRYFMLSFIYRPKGKTNPKDERRRGMGPPPGGRF</sequence>